<feature type="domain" description="HTH lysR-type" evidence="5">
    <location>
        <begin position="3"/>
        <end position="60"/>
    </location>
</feature>
<dbReference type="InterPro" id="IPR036390">
    <property type="entry name" value="WH_DNA-bd_sf"/>
</dbReference>
<dbReference type="AlphaFoldDB" id="A0A090KG98"/>
<dbReference type="SUPFAM" id="SSF53850">
    <property type="entry name" value="Periplasmic binding protein-like II"/>
    <property type="match status" value="1"/>
</dbReference>
<accession>A0A090KG98</accession>
<dbReference type="STRING" id="80852.AWOD_I_0560"/>
<keyword evidence="7" id="KW-1185">Reference proteome</keyword>
<dbReference type="PROSITE" id="PS50931">
    <property type="entry name" value="HTH_LYSR"/>
    <property type="match status" value="1"/>
</dbReference>
<name>A0A090KG98_9GAMM</name>
<gene>
    <name evidence="6" type="ORF">AWOD_I_0560</name>
</gene>
<dbReference type="InterPro" id="IPR036388">
    <property type="entry name" value="WH-like_DNA-bd_sf"/>
</dbReference>
<sequence>MRISLKQLNVFTAIAQEKTMTKAAERLFITKPAVSLSLSELEKNLGYKVFDRVNNRLVLNSEGRQLLPLADELLERAEAIEHQFTADSQLTGSLNIGASDTIGNHIAPVLLSKFQQQHPCDIQQLFISNTAQIINRLLEFQLDIGLVEGKAHHPKLNMIEWQSDDMYLVCAPSHPLATKNQVSLDDLEHSTWLLREEGSGSREYFINHIAANLNDWHESLQLHTTEAIINCCSQNMGLACLSQLAAQNAINDGRLVKISYKKLLTRQYWLLLHKEKYQTPLLKQFLSYCEES</sequence>
<evidence type="ECO:0000313" key="6">
    <source>
        <dbReference type="EMBL" id="CED70654.1"/>
    </source>
</evidence>
<dbReference type="Proteomes" id="UP000032427">
    <property type="component" value="Chromosome 1"/>
</dbReference>
<keyword evidence="2" id="KW-0805">Transcription regulation</keyword>
<dbReference type="Gene3D" id="3.40.190.290">
    <property type="match status" value="1"/>
</dbReference>
<dbReference type="PANTHER" id="PTHR30126">
    <property type="entry name" value="HTH-TYPE TRANSCRIPTIONAL REGULATOR"/>
    <property type="match status" value="1"/>
</dbReference>
<dbReference type="Pfam" id="PF03466">
    <property type="entry name" value="LysR_substrate"/>
    <property type="match status" value="1"/>
</dbReference>
<proteinExistence type="inferred from homology"/>
<evidence type="ECO:0000256" key="2">
    <source>
        <dbReference type="ARBA" id="ARBA00023015"/>
    </source>
</evidence>
<dbReference type="OrthoDB" id="9808620at2"/>
<dbReference type="GO" id="GO:0003700">
    <property type="term" value="F:DNA-binding transcription factor activity"/>
    <property type="evidence" value="ECO:0007669"/>
    <property type="project" value="InterPro"/>
</dbReference>
<dbReference type="GO" id="GO:0000976">
    <property type="term" value="F:transcription cis-regulatory region binding"/>
    <property type="evidence" value="ECO:0007669"/>
    <property type="project" value="TreeGrafter"/>
</dbReference>
<dbReference type="PATRIC" id="fig|80852.17.peg.568"/>
<dbReference type="InterPro" id="IPR005119">
    <property type="entry name" value="LysR_subst-bd"/>
</dbReference>
<keyword evidence="4" id="KW-0804">Transcription</keyword>
<dbReference type="PANTHER" id="PTHR30126:SF94">
    <property type="entry name" value="LYSR FAMILY TRANSCRIPTIONAL REGULATOR"/>
    <property type="match status" value="1"/>
</dbReference>
<dbReference type="HOGENOM" id="CLU_039613_6_1_6"/>
<reference evidence="7" key="1">
    <citation type="submission" date="2014-09" db="EMBL/GenBank/DDBJ databases">
        <authorList>
            <person name="Hjerde E."/>
        </authorList>
    </citation>
    <scope>NUCLEOTIDE SEQUENCE [LARGE SCALE GENOMIC DNA]</scope>
    <source>
        <strain evidence="7">06/09/139</strain>
    </source>
</reference>
<dbReference type="SUPFAM" id="SSF46785">
    <property type="entry name" value="Winged helix' DNA-binding domain"/>
    <property type="match status" value="1"/>
</dbReference>
<evidence type="ECO:0000313" key="7">
    <source>
        <dbReference type="Proteomes" id="UP000032427"/>
    </source>
</evidence>
<evidence type="ECO:0000256" key="1">
    <source>
        <dbReference type="ARBA" id="ARBA00009437"/>
    </source>
</evidence>
<comment type="similarity">
    <text evidence="1">Belongs to the LysR transcriptional regulatory family.</text>
</comment>
<dbReference type="Gene3D" id="1.10.10.10">
    <property type="entry name" value="Winged helix-like DNA-binding domain superfamily/Winged helix DNA-binding domain"/>
    <property type="match status" value="1"/>
</dbReference>
<dbReference type="KEGG" id="awd:AWOD_I_0560"/>
<keyword evidence="3" id="KW-0238">DNA-binding</keyword>
<evidence type="ECO:0000256" key="3">
    <source>
        <dbReference type="ARBA" id="ARBA00023125"/>
    </source>
</evidence>
<evidence type="ECO:0000256" key="4">
    <source>
        <dbReference type="ARBA" id="ARBA00023163"/>
    </source>
</evidence>
<dbReference type="CDD" id="cd08420">
    <property type="entry name" value="PBP2_CysL_like"/>
    <property type="match status" value="1"/>
</dbReference>
<protein>
    <submittedName>
        <fullName evidence="6">HTH-type transciptional regulator, LysR-family</fullName>
    </submittedName>
</protein>
<organism evidence="6 7">
    <name type="scientific">Aliivibrio wodanis</name>
    <dbReference type="NCBI Taxonomy" id="80852"/>
    <lineage>
        <taxon>Bacteria</taxon>
        <taxon>Pseudomonadati</taxon>
        <taxon>Pseudomonadota</taxon>
        <taxon>Gammaproteobacteria</taxon>
        <taxon>Vibrionales</taxon>
        <taxon>Vibrionaceae</taxon>
        <taxon>Aliivibrio</taxon>
    </lineage>
</organism>
<evidence type="ECO:0000259" key="5">
    <source>
        <dbReference type="PROSITE" id="PS50931"/>
    </source>
</evidence>
<dbReference type="GeneID" id="28540121"/>
<dbReference type="Pfam" id="PF00126">
    <property type="entry name" value="HTH_1"/>
    <property type="match status" value="1"/>
</dbReference>
<dbReference type="InterPro" id="IPR000847">
    <property type="entry name" value="LysR_HTH_N"/>
</dbReference>
<dbReference type="EMBL" id="LN554846">
    <property type="protein sequence ID" value="CED70654.1"/>
    <property type="molecule type" value="Genomic_DNA"/>
</dbReference>
<dbReference type="PRINTS" id="PR00039">
    <property type="entry name" value="HTHLYSR"/>
</dbReference>